<reference evidence="1 2" key="1">
    <citation type="submission" date="2018-08" db="EMBL/GenBank/DDBJ databases">
        <title>A genome reference for cultivated species of the human gut microbiota.</title>
        <authorList>
            <person name="Zou Y."/>
            <person name="Xue W."/>
            <person name="Luo G."/>
        </authorList>
    </citation>
    <scope>NUCLEOTIDE SEQUENCE [LARGE SCALE GENOMIC DNA]</scope>
    <source>
        <strain evidence="1 2">AM35-14</strain>
    </source>
</reference>
<dbReference type="AlphaFoldDB" id="A0A414ADU5"/>
<dbReference type="Proteomes" id="UP000283975">
    <property type="component" value="Unassembled WGS sequence"/>
</dbReference>
<accession>A0A414ADU5</accession>
<name>A0A414ADU5_9FIRM</name>
<dbReference type="EMBL" id="QSHZ01000080">
    <property type="protein sequence ID" value="RHC45183.1"/>
    <property type="molecule type" value="Genomic_DNA"/>
</dbReference>
<proteinExistence type="predicted"/>
<gene>
    <name evidence="1" type="ORF">DW839_32605</name>
</gene>
<evidence type="ECO:0000313" key="2">
    <source>
        <dbReference type="Proteomes" id="UP000283975"/>
    </source>
</evidence>
<comment type="caution">
    <text evidence="1">The sequence shown here is derived from an EMBL/GenBank/DDBJ whole genome shotgun (WGS) entry which is preliminary data.</text>
</comment>
<evidence type="ECO:0000313" key="1">
    <source>
        <dbReference type="EMBL" id="RHC45183.1"/>
    </source>
</evidence>
<sequence>MTDMEKRVITRVCAKIIVESDFYTADTEMKALIDWLMLTDHLKKNNDKIREMTKEYCNSEQNRRNGKRER</sequence>
<organism evidence="1 2">
    <name type="scientific">Enterocloster bolteae</name>
    <dbReference type="NCBI Taxonomy" id="208479"/>
    <lineage>
        <taxon>Bacteria</taxon>
        <taxon>Bacillati</taxon>
        <taxon>Bacillota</taxon>
        <taxon>Clostridia</taxon>
        <taxon>Lachnospirales</taxon>
        <taxon>Lachnospiraceae</taxon>
        <taxon>Enterocloster</taxon>
    </lineage>
</organism>
<protein>
    <submittedName>
        <fullName evidence="1">Uncharacterized protein</fullName>
    </submittedName>
</protein>